<name>K9W1I2_9CYAN</name>
<evidence type="ECO:0000313" key="2">
    <source>
        <dbReference type="Proteomes" id="UP000010472"/>
    </source>
</evidence>
<dbReference type="EMBL" id="CP003620">
    <property type="protein sequence ID" value="AFZ14233.1"/>
    <property type="molecule type" value="Genomic_DNA"/>
</dbReference>
<dbReference type="eggNOG" id="COG0457">
    <property type="taxonomic scope" value="Bacteria"/>
</dbReference>
<sequence length="268" mass="29853">MLKLSQVRQQFYRSLATVLVVSLAILAVGSLQSSQLKKLKNTSALGSPAELNKQVELEKVNLKALQKLPTFGFNNLVADWTLLNFLQYFGDEEARQVTGYGISPEYFEVIIPHDPKFLDAYYFLSTSSSIYAAQPERSVKLMSQGLKSLSPKIAPRAYYIWRQKGIDELLFLGNAKAAKQSFETAANWASVYPNQESQQVAAASRKTANFIARNPNSKQAQAQAWLMVLTNAPDDRTRKIAISRIRGLGGNVFLTPEGSVDVRMPKED</sequence>
<dbReference type="KEGG" id="cep:Cri9333_3405"/>
<dbReference type="Proteomes" id="UP000010472">
    <property type="component" value="Chromosome"/>
</dbReference>
<dbReference type="HOGENOM" id="CLU_086346_0_0_3"/>
<gene>
    <name evidence="1" type="ORF">Cri9333_3405</name>
</gene>
<proteinExistence type="predicted"/>
<keyword evidence="2" id="KW-1185">Reference proteome</keyword>
<protein>
    <submittedName>
        <fullName evidence="1">Uncharacterized protein</fullName>
    </submittedName>
</protein>
<dbReference type="OrthoDB" id="480631at2"/>
<organism evidence="1 2">
    <name type="scientific">Crinalium epipsammum PCC 9333</name>
    <dbReference type="NCBI Taxonomy" id="1173022"/>
    <lineage>
        <taxon>Bacteria</taxon>
        <taxon>Bacillati</taxon>
        <taxon>Cyanobacteriota</taxon>
        <taxon>Cyanophyceae</taxon>
        <taxon>Gomontiellales</taxon>
        <taxon>Gomontiellaceae</taxon>
        <taxon>Crinalium</taxon>
    </lineage>
</organism>
<dbReference type="AlphaFoldDB" id="K9W1I2"/>
<dbReference type="PATRIC" id="fig|1173022.3.peg.3679"/>
<dbReference type="RefSeq" id="WP_015204339.1">
    <property type="nucleotide sequence ID" value="NC_019753.1"/>
</dbReference>
<reference evidence="1 2" key="1">
    <citation type="submission" date="2012-06" db="EMBL/GenBank/DDBJ databases">
        <title>Finished chromosome of genome of Crinalium epipsammum PCC 9333.</title>
        <authorList>
            <consortium name="US DOE Joint Genome Institute"/>
            <person name="Gugger M."/>
            <person name="Coursin T."/>
            <person name="Rippka R."/>
            <person name="Tandeau De Marsac N."/>
            <person name="Huntemann M."/>
            <person name="Wei C.-L."/>
            <person name="Han J."/>
            <person name="Detter J.C."/>
            <person name="Han C."/>
            <person name="Tapia R."/>
            <person name="Davenport K."/>
            <person name="Daligault H."/>
            <person name="Erkkila T."/>
            <person name="Gu W."/>
            <person name="Munk A.C.C."/>
            <person name="Teshima H."/>
            <person name="Xu Y."/>
            <person name="Chain P."/>
            <person name="Chen A."/>
            <person name="Krypides N."/>
            <person name="Mavromatis K."/>
            <person name="Markowitz V."/>
            <person name="Szeto E."/>
            <person name="Ivanova N."/>
            <person name="Mikhailova N."/>
            <person name="Ovchinnikova G."/>
            <person name="Pagani I."/>
            <person name="Pati A."/>
            <person name="Goodwin L."/>
            <person name="Peters L."/>
            <person name="Pitluck S."/>
            <person name="Woyke T."/>
            <person name="Kerfeld C."/>
        </authorList>
    </citation>
    <scope>NUCLEOTIDE SEQUENCE [LARGE SCALE GENOMIC DNA]</scope>
    <source>
        <strain evidence="1 2">PCC 9333</strain>
    </source>
</reference>
<evidence type="ECO:0000313" key="1">
    <source>
        <dbReference type="EMBL" id="AFZ14233.1"/>
    </source>
</evidence>
<dbReference type="STRING" id="1173022.Cri9333_3405"/>
<accession>K9W1I2</accession>